<reference evidence="1 2" key="1">
    <citation type="submission" date="2019-05" db="EMBL/GenBank/DDBJ databases">
        <title>Another draft genome of Portunus trituberculatus and its Hox gene families provides insights of decapod evolution.</title>
        <authorList>
            <person name="Jeong J.-H."/>
            <person name="Song I."/>
            <person name="Kim S."/>
            <person name="Choi T."/>
            <person name="Kim D."/>
            <person name="Ryu S."/>
            <person name="Kim W."/>
        </authorList>
    </citation>
    <scope>NUCLEOTIDE SEQUENCE [LARGE SCALE GENOMIC DNA]</scope>
    <source>
        <tissue evidence="1">Muscle</tissue>
    </source>
</reference>
<protein>
    <submittedName>
        <fullName evidence="1">Uncharacterized protein</fullName>
    </submittedName>
</protein>
<evidence type="ECO:0000313" key="2">
    <source>
        <dbReference type="Proteomes" id="UP000324222"/>
    </source>
</evidence>
<proteinExistence type="predicted"/>
<accession>A0A5B7FEY1</accession>
<organism evidence="1 2">
    <name type="scientific">Portunus trituberculatus</name>
    <name type="common">Swimming crab</name>
    <name type="synonym">Neptunus trituberculatus</name>
    <dbReference type="NCBI Taxonomy" id="210409"/>
    <lineage>
        <taxon>Eukaryota</taxon>
        <taxon>Metazoa</taxon>
        <taxon>Ecdysozoa</taxon>
        <taxon>Arthropoda</taxon>
        <taxon>Crustacea</taxon>
        <taxon>Multicrustacea</taxon>
        <taxon>Malacostraca</taxon>
        <taxon>Eumalacostraca</taxon>
        <taxon>Eucarida</taxon>
        <taxon>Decapoda</taxon>
        <taxon>Pleocyemata</taxon>
        <taxon>Brachyura</taxon>
        <taxon>Eubrachyura</taxon>
        <taxon>Portunoidea</taxon>
        <taxon>Portunidae</taxon>
        <taxon>Portuninae</taxon>
        <taxon>Portunus</taxon>
    </lineage>
</organism>
<sequence>MLMMYNVTKFESLDKGRYFRLKQMIARTGLSSKTQLSSLPPTSSSAKMHSFRVYLQVQSWYGDDLNPLGFEWELRGGSLLPIGSECAGVPKRLLTMIYYDCKAGCKENSACQYRKANEACTAMCGHCVGLSCTNIFDDNMEHD</sequence>
<evidence type="ECO:0000313" key="1">
    <source>
        <dbReference type="EMBL" id="MPC44115.1"/>
    </source>
</evidence>
<comment type="caution">
    <text evidence="1">The sequence shown here is derived from an EMBL/GenBank/DDBJ whole genome shotgun (WGS) entry which is preliminary data.</text>
</comment>
<keyword evidence="2" id="KW-1185">Reference proteome</keyword>
<name>A0A5B7FEY1_PORTR</name>
<gene>
    <name evidence="1" type="ORF">E2C01_037779</name>
</gene>
<dbReference type="AlphaFoldDB" id="A0A5B7FEY1"/>
<dbReference type="Proteomes" id="UP000324222">
    <property type="component" value="Unassembled WGS sequence"/>
</dbReference>
<dbReference type="EMBL" id="VSRR010006131">
    <property type="protein sequence ID" value="MPC44115.1"/>
    <property type="molecule type" value="Genomic_DNA"/>
</dbReference>